<dbReference type="PROSITE" id="PS00380">
    <property type="entry name" value="RHODANESE_1"/>
    <property type="match status" value="1"/>
</dbReference>
<dbReference type="PANTHER" id="PTHR11364">
    <property type="entry name" value="THIOSULFATE SULFERTANSFERASE"/>
    <property type="match status" value="1"/>
</dbReference>
<name>A0A9D1TK84_9BACI</name>
<evidence type="ECO:0000256" key="2">
    <source>
        <dbReference type="ARBA" id="ARBA00022737"/>
    </source>
</evidence>
<accession>A0A9D1TK84</accession>
<dbReference type="PROSITE" id="PS00683">
    <property type="entry name" value="RHODANESE_2"/>
    <property type="match status" value="1"/>
</dbReference>
<feature type="domain" description="Rhodanese" evidence="4">
    <location>
        <begin position="15"/>
        <end position="128"/>
    </location>
</feature>
<dbReference type="Gene3D" id="3.40.250.10">
    <property type="entry name" value="Rhodanese-like domain"/>
    <property type="match status" value="2"/>
</dbReference>
<evidence type="ECO:0000256" key="3">
    <source>
        <dbReference type="RuleBase" id="RU000507"/>
    </source>
</evidence>
<protein>
    <recommendedName>
        <fullName evidence="3">Sulfurtransferase</fullName>
    </recommendedName>
</protein>
<feature type="domain" description="Rhodanese" evidence="4">
    <location>
        <begin position="158"/>
        <end position="268"/>
    </location>
</feature>
<dbReference type="EMBL" id="DXHX01000131">
    <property type="protein sequence ID" value="HIV75266.1"/>
    <property type="molecule type" value="Genomic_DNA"/>
</dbReference>
<evidence type="ECO:0000313" key="5">
    <source>
        <dbReference type="EMBL" id="HIV75266.1"/>
    </source>
</evidence>
<dbReference type="GO" id="GO:0004792">
    <property type="term" value="F:thiosulfate-cyanide sulfurtransferase activity"/>
    <property type="evidence" value="ECO:0007669"/>
    <property type="project" value="InterPro"/>
</dbReference>
<evidence type="ECO:0000256" key="1">
    <source>
        <dbReference type="ARBA" id="ARBA00022679"/>
    </source>
</evidence>
<gene>
    <name evidence="5" type="ORF">H9895_09330</name>
</gene>
<evidence type="ECO:0000259" key="4">
    <source>
        <dbReference type="PROSITE" id="PS50206"/>
    </source>
</evidence>
<dbReference type="InterPro" id="IPR001307">
    <property type="entry name" value="Thiosulphate_STrfase_CS"/>
</dbReference>
<dbReference type="InterPro" id="IPR036873">
    <property type="entry name" value="Rhodanese-like_dom_sf"/>
</dbReference>
<dbReference type="Pfam" id="PF00581">
    <property type="entry name" value="Rhodanese"/>
    <property type="match status" value="2"/>
</dbReference>
<dbReference type="SUPFAM" id="SSF52821">
    <property type="entry name" value="Rhodanese/Cell cycle control phosphatase"/>
    <property type="match status" value="2"/>
</dbReference>
<comment type="caution">
    <text evidence="5">The sequence shown here is derived from an EMBL/GenBank/DDBJ whole genome shotgun (WGS) entry which is preliminary data.</text>
</comment>
<keyword evidence="1 3" id="KW-0808">Transferase</keyword>
<dbReference type="CDD" id="cd01449">
    <property type="entry name" value="TST_Repeat_2"/>
    <property type="match status" value="1"/>
</dbReference>
<organism evidence="5 6">
    <name type="scientific">Candidatus Pseudogracilibacillus intestinigallinarum</name>
    <dbReference type="NCBI Taxonomy" id="2838742"/>
    <lineage>
        <taxon>Bacteria</taxon>
        <taxon>Bacillati</taxon>
        <taxon>Bacillota</taxon>
        <taxon>Bacilli</taxon>
        <taxon>Bacillales</taxon>
        <taxon>Bacillaceae</taxon>
        <taxon>Pseudogracilibacillus</taxon>
    </lineage>
</organism>
<reference evidence="5" key="1">
    <citation type="journal article" date="2021" name="PeerJ">
        <title>Extensive microbial diversity within the chicken gut microbiome revealed by metagenomics and culture.</title>
        <authorList>
            <person name="Gilroy R."/>
            <person name="Ravi A."/>
            <person name="Getino M."/>
            <person name="Pursley I."/>
            <person name="Horton D.L."/>
            <person name="Alikhan N.F."/>
            <person name="Baker D."/>
            <person name="Gharbi K."/>
            <person name="Hall N."/>
            <person name="Watson M."/>
            <person name="Adriaenssens E.M."/>
            <person name="Foster-Nyarko E."/>
            <person name="Jarju S."/>
            <person name="Secka A."/>
            <person name="Antonio M."/>
            <person name="Oren A."/>
            <person name="Chaudhuri R.R."/>
            <person name="La Ragione R."/>
            <person name="Hildebrand F."/>
            <person name="Pallen M.J."/>
        </authorList>
    </citation>
    <scope>NUCLEOTIDE SEQUENCE</scope>
    <source>
        <strain evidence="5">CHK169-2315</strain>
    </source>
</reference>
<dbReference type="Proteomes" id="UP000823937">
    <property type="component" value="Unassembled WGS sequence"/>
</dbReference>
<dbReference type="InterPro" id="IPR001763">
    <property type="entry name" value="Rhodanese-like_dom"/>
</dbReference>
<dbReference type="CDD" id="cd01448">
    <property type="entry name" value="TST_Repeat_1"/>
    <property type="match status" value="1"/>
</dbReference>
<dbReference type="InterPro" id="IPR045078">
    <property type="entry name" value="TST/MPST-like"/>
</dbReference>
<evidence type="ECO:0000313" key="6">
    <source>
        <dbReference type="Proteomes" id="UP000823937"/>
    </source>
</evidence>
<dbReference type="SMART" id="SM00450">
    <property type="entry name" value="RHOD"/>
    <property type="match status" value="2"/>
</dbReference>
<dbReference type="AlphaFoldDB" id="A0A9D1TK84"/>
<reference evidence="5" key="2">
    <citation type="submission" date="2021-04" db="EMBL/GenBank/DDBJ databases">
        <authorList>
            <person name="Gilroy R."/>
        </authorList>
    </citation>
    <scope>NUCLEOTIDE SEQUENCE</scope>
    <source>
        <strain evidence="5">CHK169-2315</strain>
    </source>
</reference>
<proteinExistence type="predicted"/>
<dbReference type="PROSITE" id="PS50206">
    <property type="entry name" value="RHODANESE_3"/>
    <property type="match status" value="2"/>
</dbReference>
<sequence>MTIILSAEKAQKKVMTQSIIPVDVRIKDEVYGTGKEAYKHQHLPGAVYLDFKEDISGKDSFFPEIEQIKTTLEEKGINRQMAILLYDEGNHRAASKAYVLLTYLGHEEVYILDGGARAWKEAGYEWTDEVIERDKTVFDVQLQQDLLVQIDEVKAQLEEKKSVHIDARIYEKYSGETASGYGKDGHIKGAQNFPAKNVMDANGRWRSSTSLQKQFASVKEKQEHIVSCGTGNSACINVVALKEAGFKNVKLYAGGFKEWSQDDQNEIEKKS</sequence>
<keyword evidence="2" id="KW-0677">Repeat</keyword>
<dbReference type="PANTHER" id="PTHR11364:SF27">
    <property type="entry name" value="SULFURTRANSFERASE"/>
    <property type="match status" value="1"/>
</dbReference>